<dbReference type="RefSeq" id="WP_008007375.1">
    <property type="nucleotide sequence ID" value="NZ_AOJG01000038.1"/>
</dbReference>
<proteinExistence type="predicted"/>
<keyword evidence="2" id="KW-1133">Transmembrane helix</keyword>
<keyword evidence="2" id="KW-0472">Membrane</keyword>
<accession>M0NJN7</accession>
<feature type="transmembrane region" description="Helical" evidence="2">
    <location>
        <begin position="12"/>
        <end position="40"/>
    </location>
</feature>
<evidence type="ECO:0000256" key="2">
    <source>
        <dbReference type="SAM" id="Phobius"/>
    </source>
</evidence>
<gene>
    <name evidence="3" type="ORF">C469_13345</name>
</gene>
<keyword evidence="2" id="KW-0812">Transmembrane</keyword>
<dbReference type="Proteomes" id="UP000011650">
    <property type="component" value="Unassembled WGS sequence"/>
</dbReference>
<dbReference type="EMBL" id="AOJG01000038">
    <property type="protein sequence ID" value="EMA58197.1"/>
    <property type="molecule type" value="Genomic_DNA"/>
</dbReference>
<evidence type="ECO:0000313" key="3">
    <source>
        <dbReference type="EMBL" id="EMA58197.1"/>
    </source>
</evidence>
<feature type="region of interest" description="Disordered" evidence="1">
    <location>
        <begin position="222"/>
        <end position="277"/>
    </location>
</feature>
<evidence type="ECO:0000313" key="4">
    <source>
        <dbReference type="Proteomes" id="UP000011650"/>
    </source>
</evidence>
<name>M0NJN7_9EURY</name>
<protein>
    <submittedName>
        <fullName evidence="3">Uncharacterized protein</fullName>
    </submittedName>
</protein>
<dbReference type="AlphaFoldDB" id="M0NJN7"/>
<evidence type="ECO:0000256" key="1">
    <source>
        <dbReference type="SAM" id="MobiDB-lite"/>
    </source>
</evidence>
<keyword evidence="4" id="KW-1185">Reference proteome</keyword>
<feature type="transmembrane region" description="Helical" evidence="2">
    <location>
        <begin position="82"/>
        <end position="102"/>
    </location>
</feature>
<reference evidence="3 4" key="1">
    <citation type="journal article" date="2014" name="PLoS Genet.">
        <title>Phylogenetically driven sequencing of extremely halophilic archaea reveals strategies for static and dynamic osmo-response.</title>
        <authorList>
            <person name="Becker E.A."/>
            <person name="Seitzer P.M."/>
            <person name="Tritt A."/>
            <person name="Larsen D."/>
            <person name="Krusor M."/>
            <person name="Yao A.I."/>
            <person name="Wu D."/>
            <person name="Madern D."/>
            <person name="Eisen J.A."/>
            <person name="Darling A.E."/>
            <person name="Facciotti M.T."/>
        </authorList>
    </citation>
    <scope>NUCLEOTIDE SEQUENCE [LARGE SCALE GENOMIC DNA]</scope>
    <source>
        <strain evidence="3 4">DSM 21995</strain>
    </source>
</reference>
<comment type="caution">
    <text evidence="3">The sequence shown here is derived from an EMBL/GenBank/DDBJ whole genome shotgun (WGS) entry which is preliminary data.</text>
</comment>
<feature type="transmembrane region" description="Helical" evidence="2">
    <location>
        <begin position="52"/>
        <end position="75"/>
    </location>
</feature>
<dbReference type="STRING" id="1227482.C469_13345"/>
<organism evidence="3 4">
    <name type="scientific">Halorubrum lipolyticum DSM 21995</name>
    <dbReference type="NCBI Taxonomy" id="1227482"/>
    <lineage>
        <taxon>Archaea</taxon>
        <taxon>Methanobacteriati</taxon>
        <taxon>Methanobacteriota</taxon>
        <taxon>Stenosarchaea group</taxon>
        <taxon>Halobacteria</taxon>
        <taxon>Halobacteriales</taxon>
        <taxon>Haloferacaceae</taxon>
        <taxon>Halorubrum</taxon>
    </lineage>
</organism>
<sequence length="277" mass="29891">MQRITTRTLRYGVAVAVSTVAVVALLSTLGLIYTVVSLIVGPLPTFTIHDVAAALASPLFYLGLVAVVGTTTLYGYRRYGTLLGFFVSCVKLADSVVGLAVFDEPVLRGRVAPTDVAWDVEYWDDGRVEAAGRCCPRCGSELDQQLLPESVAYGANEGLSPDADRLERETEGWADVHGAPKTESTREVPALACTLCRFSVPGRREVEEGKTTAEKVFKTHVQRMKSGNPKSRPFAEYQPANGDPLGPEGVWDAYAAPKDDPELLPFSPEADRGGERA</sequence>
<dbReference type="PATRIC" id="fig|1227482.3.peg.2699"/>